<dbReference type="EMBL" id="JYDU01000089">
    <property type="protein sequence ID" value="KRX93418.1"/>
    <property type="molecule type" value="Genomic_DNA"/>
</dbReference>
<accession>A0A0V0XZU3</accession>
<organism evidence="1 2">
    <name type="scientific">Trichinella pseudospiralis</name>
    <name type="common">Parasitic roundworm</name>
    <dbReference type="NCBI Taxonomy" id="6337"/>
    <lineage>
        <taxon>Eukaryota</taxon>
        <taxon>Metazoa</taxon>
        <taxon>Ecdysozoa</taxon>
        <taxon>Nematoda</taxon>
        <taxon>Enoplea</taxon>
        <taxon>Dorylaimia</taxon>
        <taxon>Trichinellida</taxon>
        <taxon>Trichinellidae</taxon>
        <taxon>Trichinella</taxon>
    </lineage>
</organism>
<proteinExistence type="predicted"/>
<evidence type="ECO:0000313" key="1">
    <source>
        <dbReference type="EMBL" id="KRX93418.1"/>
    </source>
</evidence>
<dbReference type="AlphaFoldDB" id="A0A0V0XZU3"/>
<dbReference type="Proteomes" id="UP000054815">
    <property type="component" value="Unassembled WGS sequence"/>
</dbReference>
<comment type="caution">
    <text evidence="1">The sequence shown here is derived from an EMBL/GenBank/DDBJ whole genome shotgun (WGS) entry which is preliminary data.</text>
</comment>
<evidence type="ECO:0000313" key="2">
    <source>
        <dbReference type="Proteomes" id="UP000054815"/>
    </source>
</evidence>
<name>A0A0V0XZU3_TRIPS</name>
<reference evidence="1 2" key="1">
    <citation type="submission" date="2015-01" db="EMBL/GenBank/DDBJ databases">
        <title>Evolution of Trichinella species and genotypes.</title>
        <authorList>
            <person name="Korhonen P.K."/>
            <person name="Edoardo P."/>
            <person name="Giuseppe L.R."/>
            <person name="Gasser R.B."/>
        </authorList>
    </citation>
    <scope>NUCLEOTIDE SEQUENCE [LARGE SCALE GENOMIC DNA]</scope>
    <source>
        <strain evidence="1">ISS141</strain>
    </source>
</reference>
<sequence length="87" mass="9925">MESENTGICLSFLARNLNEFIILVVDRVILAGFHFELLKGFLCFIARKSFSLNIRSHCDVFDVGLQFLLLFLVEILPSIGKLLLCLY</sequence>
<protein>
    <submittedName>
        <fullName evidence="1">Uncharacterized protein</fullName>
    </submittedName>
</protein>
<gene>
    <name evidence="1" type="ORF">T4E_12320</name>
</gene>